<dbReference type="RefSeq" id="WP_169259338.1">
    <property type="nucleotide sequence ID" value="NZ_WTVQ01000006.1"/>
</dbReference>
<organism evidence="13 14">
    <name type="scientific">Aromatoleum diolicum</name>
    <dbReference type="NCBI Taxonomy" id="75796"/>
    <lineage>
        <taxon>Bacteria</taxon>
        <taxon>Pseudomonadati</taxon>
        <taxon>Pseudomonadota</taxon>
        <taxon>Betaproteobacteria</taxon>
        <taxon>Rhodocyclales</taxon>
        <taxon>Rhodocyclaceae</taxon>
        <taxon>Aromatoleum</taxon>
    </lineage>
</organism>
<keyword evidence="6 11" id="KW-0732">Signal</keyword>
<dbReference type="InterPro" id="IPR033900">
    <property type="entry name" value="Gram_neg_porin_domain"/>
</dbReference>
<evidence type="ECO:0000256" key="9">
    <source>
        <dbReference type="ARBA" id="ARBA00023136"/>
    </source>
</evidence>
<keyword evidence="10" id="KW-0998">Cell outer membrane</keyword>
<feature type="domain" description="Porin" evidence="12">
    <location>
        <begin position="8"/>
        <end position="337"/>
    </location>
</feature>
<keyword evidence="7" id="KW-0406">Ion transport</keyword>
<evidence type="ECO:0000256" key="5">
    <source>
        <dbReference type="ARBA" id="ARBA00022692"/>
    </source>
</evidence>
<evidence type="ECO:0000259" key="12">
    <source>
        <dbReference type="Pfam" id="PF13609"/>
    </source>
</evidence>
<dbReference type="Pfam" id="PF13609">
    <property type="entry name" value="Porin_4"/>
    <property type="match status" value="1"/>
</dbReference>
<dbReference type="Proteomes" id="UP000648984">
    <property type="component" value="Unassembled WGS sequence"/>
</dbReference>
<sequence length="368" mass="38832">MKKSLVVVAALFPIAQVAYAEGLSVNIGGASVTLYGTLDIGIWSQSKSTSDESGPAPGPDSAGRLTKFHTGGISPSKWGLTGVKDLGNGIKGMFKLEEHIKSNTGDTEGFGISGFVRETYVGVQGNFGKVLVGRQFTPAILAYAATDPRGLRESLSGMNSWLASGNTGNTFLSAFASNSISYSVDLGKTNLSAMYALGGKAGDVDADSTFSIGATYAGPLTLSGSYERENRRDNGDKGIVKSSIGVGVPVGQFVLKLNHMNSAVYDAFGEKANDYKVTGAGFDWKVTERNSVNLSYYRGKDNEISGNKAGTWVVSNEYAWDKSTTLYAQAAFINAKENADAVVSLLGNGTIVQDAKTYVLNAGIRYNF</sequence>
<gene>
    <name evidence="13" type="ORF">GPA25_05380</name>
</gene>
<evidence type="ECO:0000256" key="1">
    <source>
        <dbReference type="ARBA" id="ARBA00004571"/>
    </source>
</evidence>
<reference evidence="13 14" key="1">
    <citation type="submission" date="2019-12" db="EMBL/GenBank/DDBJ databases">
        <title>Comparative genomics gives insights into the taxonomy of the Azoarcus-Aromatoleum group and reveals separate origins of nif in the plant-associated Azoarcus and non-plant-associated Aromatoleum sub-groups.</title>
        <authorList>
            <person name="Lafos M."/>
            <person name="Maluk M."/>
            <person name="Batista M."/>
            <person name="Junghare M."/>
            <person name="Carmona M."/>
            <person name="Faoro H."/>
            <person name="Cruz L.M."/>
            <person name="Battistoni F."/>
            <person name="De Souza E."/>
            <person name="Pedrosa F."/>
            <person name="Chen W.-M."/>
            <person name="Poole P.S."/>
            <person name="Dixon R.A."/>
            <person name="James E.K."/>
        </authorList>
    </citation>
    <scope>NUCLEOTIDE SEQUENCE [LARGE SCALE GENOMIC DNA]</scope>
    <source>
        <strain evidence="13 14">22Lin</strain>
    </source>
</reference>
<keyword evidence="9" id="KW-0472">Membrane</keyword>
<dbReference type="Gene3D" id="2.40.160.10">
    <property type="entry name" value="Porin"/>
    <property type="match status" value="1"/>
</dbReference>
<dbReference type="PANTHER" id="PTHR34501:SF9">
    <property type="entry name" value="MAJOR OUTER MEMBRANE PROTEIN P.IA"/>
    <property type="match status" value="1"/>
</dbReference>
<dbReference type="InterPro" id="IPR050298">
    <property type="entry name" value="Gram-neg_bact_OMP"/>
</dbReference>
<feature type="chain" id="PRO_5047465496" evidence="11">
    <location>
        <begin position="21"/>
        <end position="368"/>
    </location>
</feature>
<evidence type="ECO:0000256" key="7">
    <source>
        <dbReference type="ARBA" id="ARBA00023065"/>
    </source>
</evidence>
<dbReference type="InterPro" id="IPR023614">
    <property type="entry name" value="Porin_dom_sf"/>
</dbReference>
<comment type="caution">
    <text evidence="13">The sequence shown here is derived from an EMBL/GenBank/DDBJ whole genome shotgun (WGS) entry which is preliminary data.</text>
</comment>
<evidence type="ECO:0000256" key="8">
    <source>
        <dbReference type="ARBA" id="ARBA00023114"/>
    </source>
</evidence>
<evidence type="ECO:0000256" key="2">
    <source>
        <dbReference type="ARBA" id="ARBA00011233"/>
    </source>
</evidence>
<keyword evidence="3" id="KW-0813">Transport</keyword>
<keyword evidence="4" id="KW-1134">Transmembrane beta strand</keyword>
<keyword evidence="14" id="KW-1185">Reference proteome</keyword>
<dbReference type="EMBL" id="WTVQ01000006">
    <property type="protein sequence ID" value="NMG74185.1"/>
    <property type="molecule type" value="Genomic_DNA"/>
</dbReference>
<dbReference type="PANTHER" id="PTHR34501">
    <property type="entry name" value="PROTEIN YDDL-RELATED"/>
    <property type="match status" value="1"/>
</dbReference>
<evidence type="ECO:0000256" key="11">
    <source>
        <dbReference type="SAM" id="SignalP"/>
    </source>
</evidence>
<comment type="subcellular location">
    <subcellularLocation>
        <location evidence="1">Cell outer membrane</location>
        <topology evidence="1">Multi-pass membrane protein</topology>
    </subcellularLocation>
</comment>
<evidence type="ECO:0000313" key="13">
    <source>
        <dbReference type="EMBL" id="NMG74185.1"/>
    </source>
</evidence>
<evidence type="ECO:0000313" key="14">
    <source>
        <dbReference type="Proteomes" id="UP000648984"/>
    </source>
</evidence>
<evidence type="ECO:0000256" key="10">
    <source>
        <dbReference type="ARBA" id="ARBA00023237"/>
    </source>
</evidence>
<keyword evidence="8" id="KW-0626">Porin</keyword>
<proteinExistence type="predicted"/>
<dbReference type="SUPFAM" id="SSF56935">
    <property type="entry name" value="Porins"/>
    <property type="match status" value="1"/>
</dbReference>
<name>A0ABX1QAP6_9RHOO</name>
<protein>
    <submittedName>
        <fullName evidence="13">Porin</fullName>
    </submittedName>
</protein>
<comment type="subunit">
    <text evidence="2">Homotrimer.</text>
</comment>
<evidence type="ECO:0000256" key="6">
    <source>
        <dbReference type="ARBA" id="ARBA00022729"/>
    </source>
</evidence>
<accession>A0ABX1QAP6</accession>
<evidence type="ECO:0000256" key="3">
    <source>
        <dbReference type="ARBA" id="ARBA00022448"/>
    </source>
</evidence>
<evidence type="ECO:0000256" key="4">
    <source>
        <dbReference type="ARBA" id="ARBA00022452"/>
    </source>
</evidence>
<keyword evidence="5" id="KW-0812">Transmembrane</keyword>
<feature type="signal peptide" evidence="11">
    <location>
        <begin position="1"/>
        <end position="20"/>
    </location>
</feature>
<dbReference type="CDD" id="cd00342">
    <property type="entry name" value="gram_neg_porins"/>
    <property type="match status" value="1"/>
</dbReference>